<dbReference type="PROSITE" id="PS51724">
    <property type="entry name" value="SPOR"/>
    <property type="match status" value="1"/>
</dbReference>
<feature type="domain" description="SPOR" evidence="2">
    <location>
        <begin position="31"/>
        <end position="107"/>
    </location>
</feature>
<dbReference type="InterPro" id="IPR007730">
    <property type="entry name" value="SPOR-like_dom"/>
</dbReference>
<feature type="non-terminal residue" evidence="3">
    <location>
        <position position="1"/>
    </location>
</feature>
<gene>
    <name evidence="3" type="ORF">Pgy4_00735</name>
</gene>
<organism evidence="3">
    <name type="scientific">Pseudomonas savastanoi pv. glycinea str. race 4</name>
    <dbReference type="NCBI Taxonomy" id="875330"/>
    <lineage>
        <taxon>Bacteria</taxon>
        <taxon>Pseudomonadati</taxon>
        <taxon>Pseudomonadota</taxon>
        <taxon>Gammaproteobacteria</taxon>
        <taxon>Pseudomonadales</taxon>
        <taxon>Pseudomonadaceae</taxon>
        <taxon>Pseudomonas</taxon>
    </lineage>
</organism>
<evidence type="ECO:0000256" key="1">
    <source>
        <dbReference type="SAM" id="MobiDB-lite"/>
    </source>
</evidence>
<evidence type="ECO:0000313" key="3">
    <source>
        <dbReference type="EMBL" id="EGH06211.1"/>
    </source>
</evidence>
<dbReference type="Pfam" id="PF05036">
    <property type="entry name" value="SPOR"/>
    <property type="match status" value="1"/>
</dbReference>
<sequence length="119" mass="12449">AKPAPAPAAKPAEKPAPAAAKPAAGSNWYSSQAPGHYVVQILGTSSEATAQAYIAEQGGEYRYFKKTLQGKPLYVITYGNFPDRAAALAAIKVLPAKVQAGKPWPRTVASVQQELGASR</sequence>
<feature type="compositionally biased region" description="Low complexity" evidence="1">
    <location>
        <begin position="9"/>
        <end position="24"/>
    </location>
</feature>
<proteinExistence type="predicted"/>
<protein>
    <recommendedName>
        <fullName evidence="2">SPOR domain-containing protein</fullName>
    </recommendedName>
</protein>
<evidence type="ECO:0000259" key="2">
    <source>
        <dbReference type="PROSITE" id="PS51724"/>
    </source>
</evidence>
<name>F3BYG1_PSESG</name>
<dbReference type="EMBL" id="ADWY01000034">
    <property type="protein sequence ID" value="EGH06211.1"/>
    <property type="molecule type" value="Genomic_DNA"/>
</dbReference>
<dbReference type="HOGENOM" id="CLU_2054693_0_0_6"/>
<reference evidence="3" key="1">
    <citation type="journal article" date="2011" name="PLoS Pathog.">
        <title>Dynamic evolution of pathogenicity revealed by sequencing and comparative genomics of 19 Pseudomonas syringae isolates.</title>
        <authorList>
            <person name="Baltrus D.A."/>
            <person name="Nishimura M.T."/>
            <person name="Romanchuk A."/>
            <person name="Chang J.H."/>
            <person name="Mukhtar M.S."/>
            <person name="Cherkis K."/>
            <person name="Roach J."/>
            <person name="Grant S.R."/>
            <person name="Jones C.D."/>
            <person name="Dangl J.L."/>
        </authorList>
    </citation>
    <scope>NUCLEOTIDE SEQUENCE [LARGE SCALE GENOMIC DNA]</scope>
    <source>
        <strain>race 4</strain>
        <strain evidence="3">Race 4</strain>
    </source>
</reference>
<dbReference type="PATRIC" id="fig|875330.6.peg.132"/>
<comment type="caution">
    <text evidence="3">The sequence shown here is derived from an EMBL/GenBank/DDBJ whole genome shotgun (WGS) entry which is preliminary data.</text>
</comment>
<dbReference type="Gene3D" id="3.30.70.1070">
    <property type="entry name" value="Sporulation related repeat"/>
    <property type="match status" value="1"/>
</dbReference>
<accession>F3BYG1</accession>
<dbReference type="InterPro" id="IPR036680">
    <property type="entry name" value="SPOR-like_sf"/>
</dbReference>
<dbReference type="GO" id="GO:0042834">
    <property type="term" value="F:peptidoglycan binding"/>
    <property type="evidence" value="ECO:0007669"/>
    <property type="project" value="InterPro"/>
</dbReference>
<dbReference type="AlphaFoldDB" id="F3BYG1"/>
<feature type="region of interest" description="Disordered" evidence="1">
    <location>
        <begin position="1"/>
        <end position="27"/>
    </location>
</feature>